<evidence type="ECO:0000313" key="6">
    <source>
        <dbReference type="Proteomes" id="UP000229794"/>
    </source>
</evidence>
<evidence type="ECO:0000256" key="1">
    <source>
        <dbReference type="ARBA" id="ARBA00006611"/>
    </source>
</evidence>
<proteinExistence type="inferred from homology"/>
<evidence type="ECO:0000259" key="4">
    <source>
        <dbReference type="PROSITE" id="PS00662"/>
    </source>
</evidence>
<dbReference type="AlphaFoldDB" id="A0A2H0BFA0"/>
<dbReference type="PROSITE" id="PS00662">
    <property type="entry name" value="T2SP_E"/>
    <property type="match status" value="1"/>
</dbReference>
<dbReference type="PANTHER" id="PTHR30258:SF3">
    <property type="entry name" value="SLL1921 PROTEIN"/>
    <property type="match status" value="1"/>
</dbReference>
<name>A0A2H0BFA0_9BACT</name>
<dbReference type="CDD" id="cd01129">
    <property type="entry name" value="PulE-GspE-like"/>
    <property type="match status" value="1"/>
</dbReference>
<reference evidence="5 6" key="1">
    <citation type="submission" date="2017-09" db="EMBL/GenBank/DDBJ databases">
        <title>Depth-based differentiation of microbial function through sediment-hosted aquifers and enrichment of novel symbionts in the deep terrestrial subsurface.</title>
        <authorList>
            <person name="Probst A.J."/>
            <person name="Ladd B."/>
            <person name="Jarett J.K."/>
            <person name="Geller-Mcgrath D.E."/>
            <person name="Sieber C.M."/>
            <person name="Emerson J.B."/>
            <person name="Anantharaman K."/>
            <person name="Thomas B.C."/>
            <person name="Malmstrom R."/>
            <person name="Stieglmeier M."/>
            <person name="Klingl A."/>
            <person name="Woyke T."/>
            <person name="Ryan C.M."/>
            <person name="Banfield J.F."/>
        </authorList>
    </citation>
    <scope>NUCLEOTIDE SEQUENCE [LARGE SCALE GENOMIC DNA]</scope>
    <source>
        <strain evidence="5">CG22_combo_CG10-13_8_21_14_all_42_17</strain>
    </source>
</reference>
<keyword evidence="2" id="KW-0547">Nucleotide-binding</keyword>
<dbReference type="InterPro" id="IPR001482">
    <property type="entry name" value="T2SS/T4SS_dom"/>
</dbReference>
<feature type="non-terminal residue" evidence="5">
    <location>
        <position position="1"/>
    </location>
</feature>
<accession>A0A2H0BFA0</accession>
<keyword evidence="3" id="KW-0067">ATP-binding</keyword>
<evidence type="ECO:0000313" key="5">
    <source>
        <dbReference type="EMBL" id="PIP55700.1"/>
    </source>
</evidence>
<dbReference type="GO" id="GO:0016887">
    <property type="term" value="F:ATP hydrolysis activity"/>
    <property type="evidence" value="ECO:0007669"/>
    <property type="project" value="TreeGrafter"/>
</dbReference>
<comment type="caution">
    <text evidence="5">The sequence shown here is derived from an EMBL/GenBank/DDBJ whole genome shotgun (WGS) entry which is preliminary data.</text>
</comment>
<dbReference type="PANTHER" id="PTHR30258">
    <property type="entry name" value="TYPE II SECRETION SYSTEM PROTEIN GSPE-RELATED"/>
    <property type="match status" value="1"/>
</dbReference>
<sequence length="231" mass="25525">IEDPVEYQMTRINQTQVRPEIGLTFANGLRTLVRQDPDIIMVGEIRDNETAALAINASLTGHLVLSTLHTNSASGAIPRLLDMKVEPFLLVSTLNIVIAQRLVRRFSASKTKYFLNKEEVASLGNIVSIDRVLALLRDEKIIGKKDTFDKVPFWKPNPGKDSEDGYSNRIGIHEVLKVTPTIKNLIIKGATAGEIEEQAKAEGMMTMIEDGIFKAAQGITSIEDVLRVVSE</sequence>
<feature type="domain" description="Bacterial type II secretion system protein E" evidence="4">
    <location>
        <begin position="33"/>
        <end position="47"/>
    </location>
</feature>
<protein>
    <recommendedName>
        <fullName evidence="4">Bacterial type II secretion system protein E domain-containing protein</fullName>
    </recommendedName>
</protein>
<evidence type="ECO:0000256" key="3">
    <source>
        <dbReference type="ARBA" id="ARBA00022840"/>
    </source>
</evidence>
<dbReference type="Proteomes" id="UP000229794">
    <property type="component" value="Unassembled WGS sequence"/>
</dbReference>
<evidence type="ECO:0000256" key="2">
    <source>
        <dbReference type="ARBA" id="ARBA00022741"/>
    </source>
</evidence>
<organism evidence="5 6">
    <name type="scientific">Candidatus Zambryskibacteria bacterium CG22_combo_CG10-13_8_21_14_all_42_17</name>
    <dbReference type="NCBI Taxonomy" id="1975118"/>
    <lineage>
        <taxon>Bacteria</taxon>
        <taxon>Candidatus Zambryskiibacteriota</taxon>
    </lineage>
</organism>
<dbReference type="InterPro" id="IPR027417">
    <property type="entry name" value="P-loop_NTPase"/>
</dbReference>
<dbReference type="Pfam" id="PF00437">
    <property type="entry name" value="T2SSE"/>
    <property type="match status" value="1"/>
</dbReference>
<dbReference type="GO" id="GO:0005886">
    <property type="term" value="C:plasma membrane"/>
    <property type="evidence" value="ECO:0007669"/>
    <property type="project" value="TreeGrafter"/>
</dbReference>
<dbReference type="Gene3D" id="3.40.50.300">
    <property type="entry name" value="P-loop containing nucleotide triphosphate hydrolases"/>
    <property type="match status" value="1"/>
</dbReference>
<dbReference type="SUPFAM" id="SSF52540">
    <property type="entry name" value="P-loop containing nucleoside triphosphate hydrolases"/>
    <property type="match status" value="1"/>
</dbReference>
<dbReference type="GO" id="GO:0005524">
    <property type="term" value="F:ATP binding"/>
    <property type="evidence" value="ECO:0007669"/>
    <property type="project" value="UniProtKB-KW"/>
</dbReference>
<comment type="similarity">
    <text evidence="1">Belongs to the GSP E family.</text>
</comment>
<gene>
    <name evidence="5" type="ORF">COX06_01905</name>
</gene>
<dbReference type="EMBL" id="PCST01000021">
    <property type="protein sequence ID" value="PIP55700.1"/>
    <property type="molecule type" value="Genomic_DNA"/>
</dbReference>